<protein>
    <recommendedName>
        <fullName evidence="2">NAD(P)H-quinone oxidoreductase subunit 2 N-terminal domain-containing protein</fullName>
    </recommendedName>
</protein>
<evidence type="ECO:0000313" key="4">
    <source>
        <dbReference type="Proteomes" id="UP000836841"/>
    </source>
</evidence>
<dbReference type="AlphaFoldDB" id="A0AAU9RWQ1"/>
<name>A0AAU9RWQ1_THLAR</name>
<keyword evidence="4" id="KW-1185">Reference proteome</keyword>
<feature type="transmembrane region" description="Helical" evidence="1">
    <location>
        <begin position="31"/>
        <end position="52"/>
    </location>
</feature>
<evidence type="ECO:0000256" key="1">
    <source>
        <dbReference type="SAM" id="Phobius"/>
    </source>
</evidence>
<proteinExistence type="predicted"/>
<organism evidence="3 4">
    <name type="scientific">Thlaspi arvense</name>
    <name type="common">Field penny-cress</name>
    <dbReference type="NCBI Taxonomy" id="13288"/>
    <lineage>
        <taxon>Eukaryota</taxon>
        <taxon>Viridiplantae</taxon>
        <taxon>Streptophyta</taxon>
        <taxon>Embryophyta</taxon>
        <taxon>Tracheophyta</taxon>
        <taxon>Spermatophyta</taxon>
        <taxon>Magnoliopsida</taxon>
        <taxon>eudicotyledons</taxon>
        <taxon>Gunneridae</taxon>
        <taxon>Pentapetalae</taxon>
        <taxon>rosids</taxon>
        <taxon>malvids</taxon>
        <taxon>Brassicales</taxon>
        <taxon>Brassicaceae</taxon>
        <taxon>Thlaspideae</taxon>
        <taxon>Thlaspi</taxon>
    </lineage>
</organism>
<evidence type="ECO:0000259" key="2">
    <source>
        <dbReference type="Pfam" id="PF19530"/>
    </source>
</evidence>
<dbReference type="Pfam" id="PF19530">
    <property type="entry name" value="Ndh2_N"/>
    <property type="match status" value="1"/>
</dbReference>
<dbReference type="Proteomes" id="UP000836841">
    <property type="component" value="Chromosome 3"/>
</dbReference>
<feature type="domain" description="NAD(P)H-quinone oxidoreductase subunit 2 N-terminal" evidence="2">
    <location>
        <begin position="10"/>
        <end position="46"/>
    </location>
</feature>
<dbReference type="EMBL" id="OU466859">
    <property type="protein sequence ID" value="CAH2052008.1"/>
    <property type="molecule type" value="Genomic_DNA"/>
</dbReference>
<reference evidence="3 4" key="1">
    <citation type="submission" date="2022-03" db="EMBL/GenBank/DDBJ databases">
        <authorList>
            <person name="Nunn A."/>
            <person name="Chopra R."/>
            <person name="Nunn A."/>
            <person name="Contreras Garrido A."/>
        </authorList>
    </citation>
    <scope>NUCLEOTIDE SEQUENCE [LARGE SCALE GENOMIC DNA]</scope>
</reference>
<keyword evidence="1" id="KW-0812">Transmembrane</keyword>
<sequence length="188" mass="21750">MSGPLLFCDGREKKPMISFSGNFQMNNFNEIFSISYFTMFITLCILSIANGYNRVSVIRINSYCLGGYVFLCGANDLITILCSSLECFQFMLFYLTIIWTIPRKMYAIYMNSYYEIFTHGWLWWQASSSSGSWFSLGYMVHLGGRDGELSRNSEWSYQYTNEFQLALIFITVVNWGFKSFPSASPSHQ</sequence>
<evidence type="ECO:0000313" key="3">
    <source>
        <dbReference type="EMBL" id="CAH2052008.1"/>
    </source>
</evidence>
<accession>A0AAU9RWQ1</accession>
<keyword evidence="1" id="KW-1133">Transmembrane helix</keyword>
<dbReference type="PANTHER" id="PTHR45564:SF1">
    <property type="entry name" value="NAD(P)H-QUINONE OXIDOREDUCTASE SUBUNIT 2"/>
    <property type="match status" value="1"/>
</dbReference>
<dbReference type="PANTHER" id="PTHR45564">
    <property type="entry name" value="NAD(P)H-QUINONE OXIDOREDUCTASE SUBUNIT 2 B, CHLOROPLASTIC"/>
    <property type="match status" value="1"/>
</dbReference>
<keyword evidence="1" id="KW-0472">Membrane</keyword>
<gene>
    <name evidence="3" type="ORF">TAV2_LOCUS9670</name>
</gene>
<feature type="transmembrane region" description="Helical" evidence="1">
    <location>
        <begin position="77"/>
        <end position="101"/>
    </location>
</feature>
<dbReference type="InterPro" id="IPR045693">
    <property type="entry name" value="Ndh2_N"/>
</dbReference>